<dbReference type="Proteomes" id="UP001619887">
    <property type="component" value="Unassembled WGS sequence"/>
</dbReference>
<protein>
    <submittedName>
        <fullName evidence="2">Uncharacterized protein</fullName>
    </submittedName>
</protein>
<gene>
    <name evidence="2" type="ORF">OYC64_010588</name>
</gene>
<feature type="region of interest" description="Disordered" evidence="1">
    <location>
        <begin position="1"/>
        <end position="39"/>
    </location>
</feature>
<feature type="compositionally biased region" description="Acidic residues" evidence="1">
    <location>
        <begin position="1"/>
        <end position="11"/>
    </location>
</feature>
<reference evidence="2 3" key="2">
    <citation type="journal article" date="2024" name="G3 (Bethesda)">
        <title>The genome of the cryopelagic Antarctic bald notothen, Trematomus borchgrevinki.</title>
        <authorList>
            <person name="Rayamajhi N."/>
            <person name="Rivera-Colon A.G."/>
            <person name="Minhas B.F."/>
            <person name="Cheng C.C."/>
            <person name="Catchen J.M."/>
        </authorList>
    </citation>
    <scope>NUCLEOTIDE SEQUENCE [LARGE SCALE GENOMIC DNA]</scope>
    <source>
        <strain evidence="2">AGRC-2024</strain>
    </source>
</reference>
<evidence type="ECO:0000313" key="3">
    <source>
        <dbReference type="Proteomes" id="UP001619887"/>
    </source>
</evidence>
<reference evidence="2 3" key="1">
    <citation type="journal article" date="2022" name="G3 (Bethesda)">
        <title>Evaluating Illumina-, Nanopore-, and PacBio-based genome assembly strategies with the bald notothen, Trematomus borchgrevinki.</title>
        <authorList>
            <person name="Rayamajhi N."/>
            <person name="Cheng C.C."/>
            <person name="Catchen J.M."/>
        </authorList>
    </citation>
    <scope>NUCLEOTIDE SEQUENCE [LARGE SCALE GENOMIC DNA]</scope>
    <source>
        <strain evidence="2">AGRC-2024</strain>
    </source>
</reference>
<name>A0ABD2GXH0_PAGBO</name>
<sequence>MANSDPEDMEVDSDRRSNFQPTPSPTPTDTSTKALMASSQDTDGVQAILSLKWSEDVPLQKCHHNLEIVLQTWSNTTNSMQIAKSLQKSQKMVKLRYVLHRLQANPFLRVSFRNLVDNHCRGKMGTQSQYCRLL</sequence>
<evidence type="ECO:0000256" key="1">
    <source>
        <dbReference type="SAM" id="MobiDB-lite"/>
    </source>
</evidence>
<proteinExistence type="predicted"/>
<keyword evidence="3" id="KW-1185">Reference proteome</keyword>
<dbReference type="EMBL" id="JBIYXZ010002074">
    <property type="protein sequence ID" value="KAL3058456.1"/>
    <property type="molecule type" value="Genomic_DNA"/>
</dbReference>
<accession>A0ABD2GXH0</accession>
<evidence type="ECO:0000313" key="2">
    <source>
        <dbReference type="EMBL" id="KAL3058456.1"/>
    </source>
</evidence>
<dbReference type="AlphaFoldDB" id="A0ABD2GXH0"/>
<comment type="caution">
    <text evidence="2">The sequence shown here is derived from an EMBL/GenBank/DDBJ whole genome shotgun (WGS) entry which is preliminary data.</text>
</comment>
<organism evidence="2 3">
    <name type="scientific">Pagothenia borchgrevinki</name>
    <name type="common">Bald rockcod</name>
    <name type="synonym">Trematomus borchgrevinki</name>
    <dbReference type="NCBI Taxonomy" id="8213"/>
    <lineage>
        <taxon>Eukaryota</taxon>
        <taxon>Metazoa</taxon>
        <taxon>Chordata</taxon>
        <taxon>Craniata</taxon>
        <taxon>Vertebrata</taxon>
        <taxon>Euteleostomi</taxon>
        <taxon>Actinopterygii</taxon>
        <taxon>Neopterygii</taxon>
        <taxon>Teleostei</taxon>
        <taxon>Neoteleostei</taxon>
        <taxon>Acanthomorphata</taxon>
        <taxon>Eupercaria</taxon>
        <taxon>Perciformes</taxon>
        <taxon>Notothenioidei</taxon>
        <taxon>Nototheniidae</taxon>
        <taxon>Pagothenia</taxon>
    </lineage>
</organism>